<organism evidence="4 5">
    <name type="scientific">Roseovarius tolerans</name>
    <dbReference type="NCBI Taxonomy" id="74031"/>
    <lineage>
        <taxon>Bacteria</taxon>
        <taxon>Pseudomonadati</taxon>
        <taxon>Pseudomonadota</taxon>
        <taxon>Alphaproteobacteria</taxon>
        <taxon>Rhodobacterales</taxon>
        <taxon>Roseobacteraceae</taxon>
        <taxon>Roseovarius</taxon>
    </lineage>
</organism>
<dbReference type="Proteomes" id="UP000182160">
    <property type="component" value="Unassembled WGS sequence"/>
</dbReference>
<dbReference type="Pfam" id="PF01464">
    <property type="entry name" value="SLT"/>
    <property type="match status" value="1"/>
</dbReference>
<dbReference type="PANTHER" id="PTHR37423">
    <property type="entry name" value="SOLUBLE LYTIC MUREIN TRANSGLYCOSYLASE-RELATED"/>
    <property type="match status" value="1"/>
</dbReference>
<dbReference type="AlphaFoldDB" id="A0A1H8D715"/>
<comment type="similarity">
    <text evidence="2">Belongs to the virb1 family.</text>
</comment>
<comment type="similarity">
    <text evidence="1">Belongs to the transglycosylase Slt family.</text>
</comment>
<evidence type="ECO:0000259" key="3">
    <source>
        <dbReference type="Pfam" id="PF01464"/>
    </source>
</evidence>
<dbReference type="SUPFAM" id="SSF53955">
    <property type="entry name" value="Lysozyme-like"/>
    <property type="match status" value="1"/>
</dbReference>
<dbReference type="CDD" id="cd00254">
    <property type="entry name" value="LT-like"/>
    <property type="match status" value="1"/>
</dbReference>
<feature type="domain" description="Transglycosylase SLT" evidence="3">
    <location>
        <begin position="186"/>
        <end position="280"/>
    </location>
</feature>
<evidence type="ECO:0000256" key="1">
    <source>
        <dbReference type="ARBA" id="ARBA00007734"/>
    </source>
</evidence>
<dbReference type="EMBL" id="FOBO01000011">
    <property type="protein sequence ID" value="SEN03103.1"/>
    <property type="molecule type" value="Genomic_DNA"/>
</dbReference>
<sequence>MSCAALRPNEQVLSGPGFGPCIASRLTARRAACSSLHATTWPRENSRQSTAYRASLLGWTYRSFQSLWSKAKSLLTSQATPTKALAVLAALIAAPAGAEGFVLSMRADGQLETKAPQSGFAQSYIDGVGANASEPTVFAAPEPQAPRTSPAPAIPRPEILAALESTAHRYGGHPALRRAGLSVSEWQTLFQANIEIESAYRANARSSAGAIGLGQLMPATAAQLGVDPHDWQANLDGSARYLLMMLAQFGTPELALAAYNAGPNAVARYGGIPPYQETQNHVRRVMAARDRLTGAS</sequence>
<reference evidence="4 5" key="1">
    <citation type="submission" date="2016-10" db="EMBL/GenBank/DDBJ databases">
        <authorList>
            <person name="de Groot N.N."/>
        </authorList>
    </citation>
    <scope>NUCLEOTIDE SEQUENCE [LARGE SCALE GENOMIC DNA]</scope>
    <source>
        <strain evidence="4 5">DSM 11457</strain>
    </source>
</reference>
<accession>A0A1H8D715</accession>
<gene>
    <name evidence="4" type="ORF">SAMN04488077_11128</name>
</gene>
<dbReference type="InterPro" id="IPR023346">
    <property type="entry name" value="Lysozyme-like_dom_sf"/>
</dbReference>
<protein>
    <submittedName>
        <fullName evidence="4">Soluble lytic murein transglycosylase</fullName>
    </submittedName>
</protein>
<name>A0A1H8D715_9RHOB</name>
<dbReference type="InterPro" id="IPR008258">
    <property type="entry name" value="Transglycosylase_SLT_dom_1"/>
</dbReference>
<evidence type="ECO:0000313" key="5">
    <source>
        <dbReference type="Proteomes" id="UP000182160"/>
    </source>
</evidence>
<evidence type="ECO:0000313" key="4">
    <source>
        <dbReference type="EMBL" id="SEN03103.1"/>
    </source>
</evidence>
<dbReference type="PANTHER" id="PTHR37423:SF2">
    <property type="entry name" value="MEMBRANE-BOUND LYTIC MUREIN TRANSGLYCOSYLASE C"/>
    <property type="match status" value="1"/>
</dbReference>
<dbReference type="Gene3D" id="1.10.530.10">
    <property type="match status" value="1"/>
</dbReference>
<evidence type="ECO:0000256" key="2">
    <source>
        <dbReference type="ARBA" id="ARBA00009387"/>
    </source>
</evidence>
<proteinExistence type="inferred from homology"/>